<dbReference type="eggNOG" id="COG2244">
    <property type="taxonomic scope" value="Bacteria"/>
</dbReference>
<feature type="transmembrane region" description="Helical" evidence="6">
    <location>
        <begin position="87"/>
        <end position="107"/>
    </location>
</feature>
<sequence>MFMKDGRRIALNAALMLLKQAIMAVLGVVFVGYLARKVGVAAWGEFQASLAIAGIVTIAAGVGVRGYLAREVAVKPELGPRHLGAALAIRGVTGTVVLGATVAVVLATRSGLGAQLIVLAAASQLATLLYSTMWLSFEAHERFQYILYAELGARLFVIALSAALLALGFGVVAAAVAFLLGNVLELAITSHYLRARLYRPELTTPPAELWQIAKRSLPIGALGALSSALLQIDRVMLRALCDEEAVGVFSAAWVLSENFRMLPDVLLGAAFAAGMRLYVQDRDAFGRLYGGCMLVAALFGLPVAAGVFLLAPDVIQLVYGGTGDYAPAADVLRILACSVPVTFAFQVVTLPLLAAKREVAMVKLLALALVADVALNLLLLPRYRAMGAACATLAVSAGALIASWGISARWAHVVELGRILAVLAATAVMATAAYVARVLAGMWASIAVGVAVYAVLLVALRVVSLRELRALLARRVRASPATVA</sequence>
<evidence type="ECO:0000313" key="7">
    <source>
        <dbReference type="EMBL" id="CAN94108.1"/>
    </source>
</evidence>
<feature type="transmembrane region" description="Helical" evidence="6">
    <location>
        <begin position="12"/>
        <end position="34"/>
    </location>
</feature>
<evidence type="ECO:0000256" key="5">
    <source>
        <dbReference type="ARBA" id="ARBA00023136"/>
    </source>
</evidence>
<keyword evidence="2" id="KW-1003">Cell membrane</keyword>
<feature type="transmembrane region" description="Helical" evidence="6">
    <location>
        <begin position="419"/>
        <end position="436"/>
    </location>
</feature>
<dbReference type="HOGENOM" id="CLU_566074_0_0_7"/>
<comment type="subcellular location">
    <subcellularLocation>
        <location evidence="1">Cell membrane</location>
        <topology evidence="1">Multi-pass membrane protein</topology>
    </subcellularLocation>
</comment>
<feature type="transmembrane region" description="Helical" evidence="6">
    <location>
        <begin position="155"/>
        <end position="180"/>
    </location>
</feature>
<organism evidence="7 8">
    <name type="scientific">Sorangium cellulosum (strain So ce56)</name>
    <name type="common">Polyangium cellulosum (strain So ce56)</name>
    <dbReference type="NCBI Taxonomy" id="448385"/>
    <lineage>
        <taxon>Bacteria</taxon>
        <taxon>Pseudomonadati</taxon>
        <taxon>Myxococcota</taxon>
        <taxon>Polyangia</taxon>
        <taxon>Polyangiales</taxon>
        <taxon>Polyangiaceae</taxon>
        <taxon>Sorangium</taxon>
    </lineage>
</organism>
<name>A9EQ86_SORC5</name>
<dbReference type="EMBL" id="AM746676">
    <property type="protein sequence ID" value="CAN94108.1"/>
    <property type="molecule type" value="Genomic_DNA"/>
</dbReference>
<dbReference type="InterPro" id="IPR002797">
    <property type="entry name" value="Polysacc_synth"/>
</dbReference>
<dbReference type="STRING" id="448385.sce3948"/>
<feature type="transmembrane region" description="Helical" evidence="6">
    <location>
        <begin position="291"/>
        <end position="311"/>
    </location>
</feature>
<keyword evidence="8" id="KW-1185">Reference proteome</keyword>
<dbReference type="Proteomes" id="UP000002139">
    <property type="component" value="Chromosome"/>
</dbReference>
<dbReference type="KEGG" id="scl:sce3948"/>
<evidence type="ECO:0000256" key="2">
    <source>
        <dbReference type="ARBA" id="ARBA00022475"/>
    </source>
</evidence>
<dbReference type="GO" id="GO:0005886">
    <property type="term" value="C:plasma membrane"/>
    <property type="evidence" value="ECO:0007669"/>
    <property type="project" value="UniProtKB-SubCell"/>
</dbReference>
<keyword evidence="3 6" id="KW-0812">Transmembrane</keyword>
<dbReference type="PANTHER" id="PTHR30250">
    <property type="entry name" value="PST FAMILY PREDICTED COLANIC ACID TRANSPORTER"/>
    <property type="match status" value="1"/>
</dbReference>
<accession>A9EQ86</accession>
<evidence type="ECO:0000256" key="6">
    <source>
        <dbReference type="SAM" id="Phobius"/>
    </source>
</evidence>
<dbReference type="PANTHER" id="PTHR30250:SF11">
    <property type="entry name" value="O-ANTIGEN TRANSPORTER-RELATED"/>
    <property type="match status" value="1"/>
</dbReference>
<evidence type="ECO:0000313" key="8">
    <source>
        <dbReference type="Proteomes" id="UP000002139"/>
    </source>
</evidence>
<feature type="transmembrane region" description="Helical" evidence="6">
    <location>
        <begin position="442"/>
        <end position="465"/>
    </location>
</feature>
<feature type="transmembrane region" description="Helical" evidence="6">
    <location>
        <begin position="113"/>
        <end position="135"/>
    </location>
</feature>
<feature type="transmembrane region" description="Helical" evidence="6">
    <location>
        <begin position="331"/>
        <end position="353"/>
    </location>
</feature>
<keyword evidence="5 6" id="KW-0472">Membrane</keyword>
<dbReference type="CDD" id="cd13128">
    <property type="entry name" value="MATE_Wzx_like"/>
    <property type="match status" value="1"/>
</dbReference>
<evidence type="ECO:0000256" key="1">
    <source>
        <dbReference type="ARBA" id="ARBA00004651"/>
    </source>
</evidence>
<evidence type="ECO:0000256" key="4">
    <source>
        <dbReference type="ARBA" id="ARBA00022989"/>
    </source>
</evidence>
<feature type="transmembrane region" description="Helical" evidence="6">
    <location>
        <begin position="385"/>
        <end position="407"/>
    </location>
</feature>
<gene>
    <name evidence="7" type="ordered locus">sce3948</name>
</gene>
<feature type="transmembrane region" description="Helical" evidence="6">
    <location>
        <begin position="261"/>
        <end position="279"/>
    </location>
</feature>
<dbReference type="AlphaFoldDB" id="A9EQ86"/>
<reference evidence="7 8" key="1">
    <citation type="journal article" date="2007" name="Nat. Biotechnol.">
        <title>Complete genome sequence of the myxobacterium Sorangium cellulosum.</title>
        <authorList>
            <person name="Schneiker S."/>
            <person name="Perlova O."/>
            <person name="Kaiser O."/>
            <person name="Gerth K."/>
            <person name="Alici A."/>
            <person name="Altmeyer M.O."/>
            <person name="Bartels D."/>
            <person name="Bekel T."/>
            <person name="Beyer S."/>
            <person name="Bode E."/>
            <person name="Bode H.B."/>
            <person name="Bolten C.J."/>
            <person name="Choudhuri J.V."/>
            <person name="Doss S."/>
            <person name="Elnakady Y.A."/>
            <person name="Frank B."/>
            <person name="Gaigalat L."/>
            <person name="Goesmann A."/>
            <person name="Groeger C."/>
            <person name="Gross F."/>
            <person name="Jelsbak L."/>
            <person name="Jelsbak L."/>
            <person name="Kalinowski J."/>
            <person name="Kegler C."/>
            <person name="Knauber T."/>
            <person name="Konietzny S."/>
            <person name="Kopp M."/>
            <person name="Krause L."/>
            <person name="Krug D."/>
            <person name="Linke B."/>
            <person name="Mahmud T."/>
            <person name="Martinez-Arias R."/>
            <person name="McHardy A.C."/>
            <person name="Merai M."/>
            <person name="Meyer F."/>
            <person name="Mormann S."/>
            <person name="Munoz-Dorado J."/>
            <person name="Perez J."/>
            <person name="Pradella S."/>
            <person name="Rachid S."/>
            <person name="Raddatz G."/>
            <person name="Rosenau F."/>
            <person name="Rueckert C."/>
            <person name="Sasse F."/>
            <person name="Scharfe M."/>
            <person name="Schuster S.C."/>
            <person name="Suen G."/>
            <person name="Treuner-Lange A."/>
            <person name="Velicer G.J."/>
            <person name="Vorholter F.-J."/>
            <person name="Weissman K.J."/>
            <person name="Welch R.D."/>
            <person name="Wenzel S.C."/>
            <person name="Whitworth D.E."/>
            <person name="Wilhelm S."/>
            <person name="Wittmann C."/>
            <person name="Bloecker H."/>
            <person name="Puehler A."/>
            <person name="Mueller R."/>
        </authorList>
    </citation>
    <scope>NUCLEOTIDE SEQUENCE [LARGE SCALE GENOMIC DNA]</scope>
    <source>
        <strain evidence="8">So ce56</strain>
    </source>
</reference>
<dbReference type="InterPro" id="IPR050833">
    <property type="entry name" value="Poly_Biosynth_Transport"/>
</dbReference>
<feature type="transmembrane region" description="Helical" evidence="6">
    <location>
        <begin position="46"/>
        <end position="67"/>
    </location>
</feature>
<protein>
    <submittedName>
        <fullName evidence="7">Polysaccharide biosynthesis protein, putative</fullName>
    </submittedName>
</protein>
<keyword evidence="4 6" id="KW-1133">Transmembrane helix</keyword>
<feature type="transmembrane region" description="Helical" evidence="6">
    <location>
        <begin position="360"/>
        <end position="379"/>
    </location>
</feature>
<dbReference type="Pfam" id="PF01943">
    <property type="entry name" value="Polysacc_synt"/>
    <property type="match status" value="1"/>
</dbReference>
<evidence type="ECO:0000256" key="3">
    <source>
        <dbReference type="ARBA" id="ARBA00022692"/>
    </source>
</evidence>
<proteinExistence type="predicted"/>